<keyword evidence="2" id="KW-0413">Isomerase</keyword>
<dbReference type="Gene3D" id="3.50.50.60">
    <property type="entry name" value="FAD/NAD(P)-binding domain"/>
    <property type="match status" value="1"/>
</dbReference>
<dbReference type="InterPro" id="IPR008461">
    <property type="entry name" value="CrtY"/>
</dbReference>
<dbReference type="Proteomes" id="UP000589292">
    <property type="component" value="Unassembled WGS sequence"/>
</dbReference>
<dbReference type="AlphaFoldDB" id="A0A7V8RDB5"/>
<dbReference type="RefSeq" id="WP_181267234.1">
    <property type="nucleotide sequence ID" value="NZ_BAAAGB010000001.1"/>
</dbReference>
<dbReference type="InterPro" id="IPR036188">
    <property type="entry name" value="FAD/NAD-bd_sf"/>
</dbReference>
<reference evidence="2 3" key="1">
    <citation type="journal article" date="1994" name="Int. J. Syst. Bacteriol.">
        <title>Phylogenetic positions of novel aerobic, bacteriochlorophyll a-containing bacteria and description of Roseococcus thiosulfatophilus gen. nov., sp. nov., Erythromicrobium ramosum gen. nov., sp. nov., and Erythrobacter litoralis sp. nov.</title>
        <authorList>
            <person name="Yurkov V."/>
            <person name="Stackebrandt E."/>
            <person name="Holmes A."/>
            <person name="Fuerst J.A."/>
            <person name="Hugenholtz P."/>
            <person name="Golecki J."/>
            <person name="Gad'on N."/>
            <person name="Gorlenko V.M."/>
            <person name="Kompantseva E.I."/>
            <person name="Drews G."/>
        </authorList>
    </citation>
    <scope>NUCLEOTIDE SEQUENCE [LARGE SCALE GENOMIC DNA]</scope>
    <source>
        <strain evidence="2 3">KR-99</strain>
    </source>
</reference>
<dbReference type="Pfam" id="PF05834">
    <property type="entry name" value="Lycopene_cycl"/>
    <property type="match status" value="1"/>
</dbReference>
<dbReference type="NCBIfam" id="TIGR01790">
    <property type="entry name" value="carotene-cycl"/>
    <property type="match status" value="1"/>
</dbReference>
<keyword evidence="3" id="KW-1185">Reference proteome</keyword>
<dbReference type="GO" id="GO:0016705">
    <property type="term" value="F:oxidoreductase activity, acting on paired donors, with incorporation or reduction of molecular oxygen"/>
    <property type="evidence" value="ECO:0007669"/>
    <property type="project" value="InterPro"/>
</dbReference>
<evidence type="ECO:0000313" key="3">
    <source>
        <dbReference type="Proteomes" id="UP000589292"/>
    </source>
</evidence>
<evidence type="ECO:0000256" key="1">
    <source>
        <dbReference type="ARBA" id="ARBA00006599"/>
    </source>
</evidence>
<dbReference type="GO" id="GO:0016117">
    <property type="term" value="P:carotenoid biosynthetic process"/>
    <property type="evidence" value="ECO:0007669"/>
    <property type="project" value="InterPro"/>
</dbReference>
<sequence>MKSPRNISSKTLKCDVAILGGGLAGGLIALALRRKRPELDVLLIEESATLGGNHIWSFFGPDVAGEHRWLVAPLVCHGWRGYDVKFPGHERGLEESYYSILSDRFDAYLREAIPAHNIVTGVRALAASQTNVVLENGARIEAGGVIDARGGGNVRHLRCGWQKFMGQMLHLSEPHGLTRPIVMDATVEQMDGYRFVYCLPVSPMEIFVEDTYYSDTSDLDTQALSARISAYADAKGWQVERVSRTETGALPVVYGGDFGGYWQSTGGDVAKAGTRAALFHGLTGYSLPDAVRLAAHIAEMPDLSGAALAEMSRKTSLDHWQADGFYRMLTKMLFKAAGPDERYRVLERFYTLPDGLIARFYAGKSTLMDKMRVLAGRPPVPIWRAIRGLFS</sequence>
<dbReference type="SUPFAM" id="SSF51905">
    <property type="entry name" value="FAD/NAD(P)-binding domain"/>
    <property type="match status" value="1"/>
</dbReference>
<dbReference type="InterPro" id="IPR010108">
    <property type="entry name" value="Lycopene_cyclase_b/e"/>
</dbReference>
<organism evidence="2 3">
    <name type="scientific">Sphingomonas ursincola</name>
    <dbReference type="NCBI Taxonomy" id="56361"/>
    <lineage>
        <taxon>Bacteria</taxon>
        <taxon>Pseudomonadati</taxon>
        <taxon>Pseudomonadota</taxon>
        <taxon>Alphaproteobacteria</taxon>
        <taxon>Sphingomonadales</taxon>
        <taxon>Sphingomonadaceae</taxon>
        <taxon>Sphingomonas</taxon>
    </lineage>
</organism>
<name>A0A7V8RDB5_9SPHN</name>
<protein>
    <submittedName>
        <fullName evidence="2">Lycopene beta-cyclase CrtY</fullName>
        <ecNumber evidence="2">5.5.1.19</ecNumber>
    </submittedName>
</protein>
<gene>
    <name evidence="2" type="primary">crtY</name>
    <name evidence="2" type="ORF">FG486_08600</name>
</gene>
<dbReference type="NCBIfam" id="TIGR01789">
    <property type="entry name" value="lycopene_cycl"/>
    <property type="match status" value="1"/>
</dbReference>
<dbReference type="EMBL" id="VDES01000002">
    <property type="protein sequence ID" value="MBA1374396.1"/>
    <property type="molecule type" value="Genomic_DNA"/>
</dbReference>
<comment type="caution">
    <text evidence="2">The sequence shown here is derived from an EMBL/GenBank/DDBJ whole genome shotgun (WGS) entry which is preliminary data.</text>
</comment>
<dbReference type="EC" id="5.5.1.19" evidence="2"/>
<evidence type="ECO:0000313" key="2">
    <source>
        <dbReference type="EMBL" id="MBA1374396.1"/>
    </source>
</evidence>
<dbReference type="GO" id="GO:0045436">
    <property type="term" value="F:lycopene beta cyclase activity"/>
    <property type="evidence" value="ECO:0007669"/>
    <property type="project" value="InterPro"/>
</dbReference>
<accession>A0A7V8RDB5</accession>
<comment type="similarity">
    <text evidence="1">Belongs to the lycopene cyclase family.</text>
</comment>
<proteinExistence type="inferred from homology"/>